<dbReference type="EMBL" id="ASGP02000003">
    <property type="protein sequence ID" value="KAH9517026.1"/>
    <property type="molecule type" value="Genomic_DNA"/>
</dbReference>
<name>A0A922HYT1_DERFA</name>
<keyword evidence="2" id="KW-1185">Reference proteome</keyword>
<proteinExistence type="predicted"/>
<reference evidence="1" key="2">
    <citation type="journal article" date="2022" name="Res Sq">
        <title>Comparative Genomics Reveals Insights into the Divergent Evolution of Astigmatic Mites and Household Pest Adaptations.</title>
        <authorList>
            <person name="Xiong Q."/>
            <person name="Wan A.T.-Y."/>
            <person name="Liu X.-Y."/>
            <person name="Fung C.S.-H."/>
            <person name="Xiao X."/>
            <person name="Malainual N."/>
            <person name="Hou J."/>
            <person name="Wang L."/>
            <person name="Wang M."/>
            <person name="Yang K."/>
            <person name="Cui Y."/>
            <person name="Leung E."/>
            <person name="Nong W."/>
            <person name="Shin S.-K."/>
            <person name="Au S."/>
            <person name="Jeong K.Y."/>
            <person name="Chew F.T."/>
            <person name="Hui J."/>
            <person name="Leung T.F."/>
            <person name="Tungtrongchitr A."/>
            <person name="Zhong N."/>
            <person name="Liu Z."/>
            <person name="Tsui S."/>
        </authorList>
    </citation>
    <scope>NUCLEOTIDE SEQUENCE</scope>
    <source>
        <strain evidence="1">Derf</strain>
        <tissue evidence="1">Whole organism</tissue>
    </source>
</reference>
<evidence type="ECO:0000313" key="1">
    <source>
        <dbReference type="EMBL" id="KAH9517026.1"/>
    </source>
</evidence>
<evidence type="ECO:0000313" key="2">
    <source>
        <dbReference type="Proteomes" id="UP000790347"/>
    </source>
</evidence>
<protein>
    <submittedName>
        <fullName evidence="1">Uncharacterized protein</fullName>
    </submittedName>
</protein>
<organism evidence="1 2">
    <name type="scientific">Dermatophagoides farinae</name>
    <name type="common">American house dust mite</name>
    <dbReference type="NCBI Taxonomy" id="6954"/>
    <lineage>
        <taxon>Eukaryota</taxon>
        <taxon>Metazoa</taxon>
        <taxon>Ecdysozoa</taxon>
        <taxon>Arthropoda</taxon>
        <taxon>Chelicerata</taxon>
        <taxon>Arachnida</taxon>
        <taxon>Acari</taxon>
        <taxon>Acariformes</taxon>
        <taxon>Sarcoptiformes</taxon>
        <taxon>Astigmata</taxon>
        <taxon>Psoroptidia</taxon>
        <taxon>Analgoidea</taxon>
        <taxon>Pyroglyphidae</taxon>
        <taxon>Dermatophagoidinae</taxon>
        <taxon>Dermatophagoides</taxon>
    </lineage>
</organism>
<reference evidence="1" key="1">
    <citation type="submission" date="2013-05" db="EMBL/GenBank/DDBJ databases">
        <authorList>
            <person name="Yim A.K.Y."/>
            <person name="Chan T.F."/>
            <person name="Ji K.M."/>
            <person name="Liu X.Y."/>
            <person name="Zhou J.W."/>
            <person name="Li R.Q."/>
            <person name="Yang K.Y."/>
            <person name="Li J."/>
            <person name="Li M."/>
            <person name="Law P.T.W."/>
            <person name="Wu Y.L."/>
            <person name="Cai Z.L."/>
            <person name="Qin H."/>
            <person name="Bao Y."/>
            <person name="Leung R.K.K."/>
            <person name="Ng P.K.S."/>
            <person name="Zou J."/>
            <person name="Zhong X.J."/>
            <person name="Ran P.X."/>
            <person name="Zhong N.S."/>
            <person name="Liu Z.G."/>
            <person name="Tsui S.K.W."/>
        </authorList>
    </citation>
    <scope>NUCLEOTIDE SEQUENCE</scope>
    <source>
        <strain evidence="1">Derf</strain>
        <tissue evidence="1">Whole organism</tissue>
    </source>
</reference>
<dbReference type="Proteomes" id="UP000790347">
    <property type="component" value="Unassembled WGS sequence"/>
</dbReference>
<comment type="caution">
    <text evidence="1">The sequence shown here is derived from an EMBL/GenBank/DDBJ whole genome shotgun (WGS) entry which is preliminary data.</text>
</comment>
<gene>
    <name evidence="1" type="ORF">DERF_007726</name>
</gene>
<accession>A0A922HYT1</accession>
<sequence length="242" mass="28576">MSTIFINLNDVEQQMERENTMMVEESIDRPLPLNLAGLNMDECVQNIQCDVSTMWIIINDLGTIYQWRVRNRRFRKVNNMHGRNHNQLSTTTSEQLWNDFKSRMYENRFILITITGGHIILHYCHRRVMNVLPGQNILIFGPVSICFHNFADITSESFYQLERMRHLRLNGRGFKLRVQSNSHKLFICPNDIIDNRINFDWIQQLPISITTDDQCQQQNNNTNNEHESIIANQSIQIIHEDS</sequence>
<dbReference type="AlphaFoldDB" id="A0A922HYT1"/>